<dbReference type="AlphaFoldDB" id="A0A5J4YV82"/>
<dbReference type="SMART" id="SM00332">
    <property type="entry name" value="PP2Cc"/>
    <property type="match status" value="1"/>
</dbReference>
<name>A0A5J4YV82_PORPP</name>
<dbReference type="PANTHER" id="PTHR12320">
    <property type="entry name" value="PROTEIN PHOSPHATASE 2C"/>
    <property type="match status" value="1"/>
</dbReference>
<organism evidence="3 4">
    <name type="scientific">Porphyridium purpureum</name>
    <name type="common">Red alga</name>
    <name type="synonym">Porphyridium cruentum</name>
    <dbReference type="NCBI Taxonomy" id="35688"/>
    <lineage>
        <taxon>Eukaryota</taxon>
        <taxon>Rhodophyta</taxon>
        <taxon>Bangiophyceae</taxon>
        <taxon>Porphyridiales</taxon>
        <taxon>Porphyridiaceae</taxon>
        <taxon>Porphyridium</taxon>
    </lineage>
</organism>
<comment type="similarity">
    <text evidence="1">Belongs to the PP2C family.</text>
</comment>
<dbReference type="Pfam" id="PF00481">
    <property type="entry name" value="PP2C"/>
    <property type="match status" value="1"/>
</dbReference>
<dbReference type="SMART" id="SM00331">
    <property type="entry name" value="PP2C_SIG"/>
    <property type="match status" value="1"/>
</dbReference>
<keyword evidence="1" id="KW-0904">Protein phosphatase</keyword>
<dbReference type="InterPro" id="IPR039123">
    <property type="entry name" value="PPTC7"/>
</dbReference>
<dbReference type="Gene3D" id="3.60.40.10">
    <property type="entry name" value="PPM-type phosphatase domain"/>
    <property type="match status" value="2"/>
</dbReference>
<dbReference type="EC" id="3.1.3.16" evidence="1"/>
<dbReference type="PANTHER" id="PTHR12320:SF1">
    <property type="entry name" value="PROTEIN PHOSPHATASE PTC7 HOMOLOG"/>
    <property type="match status" value="1"/>
</dbReference>
<comment type="catalytic activity">
    <reaction evidence="1">
        <text>O-phospho-L-seryl-[protein] + H2O = L-seryl-[protein] + phosphate</text>
        <dbReference type="Rhea" id="RHEA:20629"/>
        <dbReference type="Rhea" id="RHEA-COMP:9863"/>
        <dbReference type="Rhea" id="RHEA-COMP:11604"/>
        <dbReference type="ChEBI" id="CHEBI:15377"/>
        <dbReference type="ChEBI" id="CHEBI:29999"/>
        <dbReference type="ChEBI" id="CHEBI:43474"/>
        <dbReference type="ChEBI" id="CHEBI:83421"/>
        <dbReference type="EC" id="3.1.3.16"/>
    </reaction>
</comment>
<dbReference type="GO" id="GO:0046872">
    <property type="term" value="F:metal ion binding"/>
    <property type="evidence" value="ECO:0007669"/>
    <property type="project" value="UniProtKB-UniRule"/>
</dbReference>
<keyword evidence="4" id="KW-1185">Reference proteome</keyword>
<accession>A0A5J4YV82</accession>
<dbReference type="GO" id="GO:0004722">
    <property type="term" value="F:protein serine/threonine phosphatase activity"/>
    <property type="evidence" value="ECO:0007669"/>
    <property type="project" value="UniProtKB-EC"/>
</dbReference>
<keyword evidence="1" id="KW-0460">Magnesium</keyword>
<keyword evidence="1" id="KW-0464">Manganese</keyword>
<dbReference type="OrthoDB" id="60843at2759"/>
<evidence type="ECO:0000313" key="3">
    <source>
        <dbReference type="EMBL" id="KAA8495409.1"/>
    </source>
</evidence>
<comment type="cofactor">
    <cofactor evidence="1">
        <name>Mg(2+)</name>
        <dbReference type="ChEBI" id="CHEBI:18420"/>
    </cofactor>
</comment>
<comment type="cofactor">
    <cofactor evidence="1">
        <name>Mn(2+)</name>
        <dbReference type="ChEBI" id="CHEBI:29035"/>
    </cofactor>
</comment>
<dbReference type="InterPro" id="IPR036457">
    <property type="entry name" value="PPM-type-like_dom_sf"/>
</dbReference>
<evidence type="ECO:0000259" key="2">
    <source>
        <dbReference type="PROSITE" id="PS51746"/>
    </source>
</evidence>
<sequence length="339" mass="36113">MATLFVPSVPLVDQFSGTRSVCGARLRRNHGADGAARARSVRSHRARGRAASTELNMIGNFKIPFISKDGPPPPPLYFDVGYAFLAHPEKQTGEDAFYIEGNSVGVFDGVGGAAVNGVDPRLYSQNLALLTLNNVQENGVKLSVKSLIDAAEANTLVGASTACVVGMEESGRMNGINLGDSGVRIVRDGKLMWRTKEQQHFFNCPYQLGSDSSDSVQMGQNVNQRVRKGDWVIVATDGLFDNVFDDDIVSIVSEFGDDGSPTELAEKLAAFAVQNAKNPTTDVPFAVASRKAGQDHQGGKLDDVTVLCCRVTDDSVEPLSLVSVLEEDAAAMETADASG</sequence>
<keyword evidence="1" id="KW-0378">Hydrolase</keyword>
<evidence type="ECO:0000313" key="4">
    <source>
        <dbReference type="Proteomes" id="UP000324585"/>
    </source>
</evidence>
<dbReference type="OMA" id="CAYVTHA"/>
<comment type="catalytic activity">
    <reaction evidence="1">
        <text>O-phospho-L-threonyl-[protein] + H2O = L-threonyl-[protein] + phosphate</text>
        <dbReference type="Rhea" id="RHEA:47004"/>
        <dbReference type="Rhea" id="RHEA-COMP:11060"/>
        <dbReference type="Rhea" id="RHEA-COMP:11605"/>
        <dbReference type="ChEBI" id="CHEBI:15377"/>
        <dbReference type="ChEBI" id="CHEBI:30013"/>
        <dbReference type="ChEBI" id="CHEBI:43474"/>
        <dbReference type="ChEBI" id="CHEBI:61977"/>
        <dbReference type="EC" id="3.1.3.16"/>
    </reaction>
</comment>
<dbReference type="SUPFAM" id="SSF81606">
    <property type="entry name" value="PP2C-like"/>
    <property type="match status" value="1"/>
</dbReference>
<feature type="domain" description="PPM-type phosphatase" evidence="2">
    <location>
        <begin position="79"/>
        <end position="311"/>
    </location>
</feature>
<keyword evidence="1" id="KW-0479">Metal-binding</keyword>
<dbReference type="EMBL" id="VRMN01000003">
    <property type="protein sequence ID" value="KAA8495409.1"/>
    <property type="molecule type" value="Genomic_DNA"/>
</dbReference>
<evidence type="ECO:0000256" key="1">
    <source>
        <dbReference type="RuleBase" id="RU366020"/>
    </source>
</evidence>
<dbReference type="InterPro" id="IPR001932">
    <property type="entry name" value="PPM-type_phosphatase-like_dom"/>
</dbReference>
<proteinExistence type="inferred from homology"/>
<comment type="caution">
    <text evidence="3">The sequence shown here is derived from an EMBL/GenBank/DDBJ whole genome shotgun (WGS) entry which is preliminary data.</text>
</comment>
<dbReference type="PROSITE" id="PS51746">
    <property type="entry name" value="PPM_2"/>
    <property type="match status" value="1"/>
</dbReference>
<reference evidence="4" key="1">
    <citation type="journal article" date="2019" name="Nat. Commun.">
        <title>Expansion of phycobilisome linker gene families in mesophilic red algae.</title>
        <authorList>
            <person name="Lee J."/>
            <person name="Kim D."/>
            <person name="Bhattacharya D."/>
            <person name="Yoon H.S."/>
        </authorList>
    </citation>
    <scope>NUCLEOTIDE SEQUENCE [LARGE SCALE GENOMIC DNA]</scope>
    <source>
        <strain evidence="4">CCMP 1328</strain>
    </source>
</reference>
<protein>
    <recommendedName>
        <fullName evidence="1">Protein phosphatase</fullName>
        <ecNumber evidence="1">3.1.3.16</ecNumber>
    </recommendedName>
</protein>
<gene>
    <name evidence="3" type="ORF">FVE85_1564</name>
</gene>
<dbReference type="Proteomes" id="UP000324585">
    <property type="component" value="Unassembled WGS sequence"/>
</dbReference>